<feature type="compositionally biased region" description="Polar residues" evidence="1">
    <location>
        <begin position="37"/>
        <end position="54"/>
    </location>
</feature>
<evidence type="ECO:0000256" key="1">
    <source>
        <dbReference type="SAM" id="MobiDB-lite"/>
    </source>
</evidence>
<dbReference type="AlphaFoldDB" id="A0A4Y2DP62"/>
<feature type="region of interest" description="Disordered" evidence="1">
    <location>
        <begin position="34"/>
        <end position="54"/>
    </location>
</feature>
<sequence length="91" mass="10332">MARTSKEVGVARRLQYIRSLERCREIFQATRRWNGATGRNSTDHSPQLGTSSDSRFYQATRHVNKALKEHNNAGSSMIYIVALPSYDCIAQ</sequence>
<protein>
    <submittedName>
        <fullName evidence="2">Uncharacterized protein</fullName>
    </submittedName>
</protein>
<reference evidence="2 3" key="1">
    <citation type="journal article" date="2019" name="Sci. Rep.">
        <title>Orb-weaving spider Araneus ventricosus genome elucidates the spidroin gene catalogue.</title>
        <authorList>
            <person name="Kono N."/>
            <person name="Nakamura H."/>
            <person name="Ohtoshi R."/>
            <person name="Moran D.A.P."/>
            <person name="Shinohara A."/>
            <person name="Yoshida Y."/>
            <person name="Fujiwara M."/>
            <person name="Mori M."/>
            <person name="Tomita M."/>
            <person name="Arakawa K."/>
        </authorList>
    </citation>
    <scope>NUCLEOTIDE SEQUENCE [LARGE SCALE GENOMIC DNA]</scope>
</reference>
<name>A0A4Y2DP62_ARAVE</name>
<dbReference type="Proteomes" id="UP000499080">
    <property type="component" value="Unassembled WGS sequence"/>
</dbReference>
<evidence type="ECO:0000313" key="3">
    <source>
        <dbReference type="Proteomes" id="UP000499080"/>
    </source>
</evidence>
<dbReference type="EMBL" id="BGPR01000394">
    <property type="protein sequence ID" value="GBM17816.1"/>
    <property type="molecule type" value="Genomic_DNA"/>
</dbReference>
<accession>A0A4Y2DP62</accession>
<evidence type="ECO:0000313" key="2">
    <source>
        <dbReference type="EMBL" id="GBM17816.1"/>
    </source>
</evidence>
<keyword evidence="3" id="KW-1185">Reference proteome</keyword>
<organism evidence="2 3">
    <name type="scientific">Araneus ventricosus</name>
    <name type="common">Orbweaver spider</name>
    <name type="synonym">Epeira ventricosa</name>
    <dbReference type="NCBI Taxonomy" id="182803"/>
    <lineage>
        <taxon>Eukaryota</taxon>
        <taxon>Metazoa</taxon>
        <taxon>Ecdysozoa</taxon>
        <taxon>Arthropoda</taxon>
        <taxon>Chelicerata</taxon>
        <taxon>Arachnida</taxon>
        <taxon>Araneae</taxon>
        <taxon>Araneomorphae</taxon>
        <taxon>Entelegynae</taxon>
        <taxon>Araneoidea</taxon>
        <taxon>Araneidae</taxon>
        <taxon>Araneus</taxon>
    </lineage>
</organism>
<comment type="caution">
    <text evidence="2">The sequence shown here is derived from an EMBL/GenBank/DDBJ whole genome shotgun (WGS) entry which is preliminary data.</text>
</comment>
<proteinExistence type="predicted"/>
<gene>
    <name evidence="2" type="ORF">AVEN_99687_1</name>
</gene>